<dbReference type="Gene3D" id="3.30.1490.20">
    <property type="entry name" value="ATP-grasp fold, A domain"/>
    <property type="match status" value="1"/>
</dbReference>
<dbReference type="PROSITE" id="PS50206">
    <property type="entry name" value="RHODANESE_3"/>
    <property type="match status" value="1"/>
</dbReference>
<dbReference type="SUPFAM" id="SSF56059">
    <property type="entry name" value="Glutathione synthetase ATP-binding domain-like"/>
    <property type="match status" value="1"/>
</dbReference>
<dbReference type="PANTHER" id="PTHR42793:SF4">
    <property type="entry name" value="BLL6376 PROTEIN"/>
    <property type="match status" value="1"/>
</dbReference>
<gene>
    <name evidence="3" type="ORF">EAH89_27045</name>
</gene>
<dbReference type="GO" id="GO:0005524">
    <property type="term" value="F:ATP binding"/>
    <property type="evidence" value="ECO:0007669"/>
    <property type="project" value="InterPro"/>
</dbReference>
<keyword evidence="4" id="KW-1185">Reference proteome</keyword>
<dbReference type="Gene3D" id="3.40.50.261">
    <property type="entry name" value="Succinyl-CoA synthetase domains"/>
    <property type="match status" value="2"/>
</dbReference>
<evidence type="ECO:0000313" key="3">
    <source>
        <dbReference type="EMBL" id="TPG44788.1"/>
    </source>
</evidence>
<dbReference type="Proteomes" id="UP000317078">
    <property type="component" value="Unassembled WGS sequence"/>
</dbReference>
<dbReference type="Pfam" id="PF13607">
    <property type="entry name" value="Succ_CoA_lig"/>
    <property type="match status" value="1"/>
</dbReference>
<dbReference type="InterPro" id="IPR003781">
    <property type="entry name" value="CoA-bd"/>
</dbReference>
<dbReference type="PANTHER" id="PTHR42793">
    <property type="entry name" value="COA BINDING DOMAIN CONTAINING PROTEIN"/>
    <property type="match status" value="1"/>
</dbReference>
<organism evidence="3 4">
    <name type="scientific">Muricoccus nepalensis</name>
    <dbReference type="NCBI Taxonomy" id="1854500"/>
    <lineage>
        <taxon>Bacteria</taxon>
        <taxon>Pseudomonadati</taxon>
        <taxon>Pseudomonadota</taxon>
        <taxon>Alphaproteobacteria</taxon>
        <taxon>Acetobacterales</taxon>
        <taxon>Roseomonadaceae</taxon>
        <taxon>Muricoccus</taxon>
    </lineage>
</organism>
<dbReference type="SMART" id="SM00881">
    <property type="entry name" value="CoA_binding"/>
    <property type="match status" value="1"/>
</dbReference>
<dbReference type="Pfam" id="PF13380">
    <property type="entry name" value="CoA_binding_2"/>
    <property type="match status" value="1"/>
</dbReference>
<dbReference type="InterPro" id="IPR013815">
    <property type="entry name" value="ATP_grasp_subdomain_1"/>
</dbReference>
<proteinExistence type="predicted"/>
<name>A0A502F3T3_9PROT</name>
<dbReference type="Gene3D" id="3.30.470.20">
    <property type="entry name" value="ATP-grasp fold, B domain"/>
    <property type="match status" value="1"/>
</dbReference>
<dbReference type="OrthoDB" id="9807426at2"/>
<dbReference type="GO" id="GO:0006099">
    <property type="term" value="P:tricarboxylic acid cycle"/>
    <property type="evidence" value="ECO:0007669"/>
    <property type="project" value="UniProtKB-KW"/>
</dbReference>
<sequence length="696" mass="70923">MKALDRLLRPRSVAVIGASADPGKLTARPVSYLLRHGYPGRILPVNPRGGEIAGLRCHPDIASLPEAPDAAIVLLEHDRAEEAVRALAARGTAAAIVLAGGYAEAGEEGIRRQRALVEAAGAMRLLGPNTIGLVNLTDRITLSASGALAMAELPAGAVSIVSQSGGVLGSLLSRAADRGVGLARLVSTGNEADLDSTDLVEHLIDDEATRVIALYMEGLRRPEAFRAAALRAAAAGKPVVVFKIGRSESGARSATSHTGALAGVDRVYDAFFRQCGIIRAETFADLLDIPAALVPGRRARGRRVAILTSSGGAGALVADSLGLAGFDLAPPDPATAARLAALRGEDPAEMRNPVDLTLAGLRPDLLRGALDALLDSPSYDATVVVVGSSAVAQPGLVADAVLERAAGGERPLICYISPHAPEVTRRLNGGGVPSFAAPESCAAVLAALQARPVPALPAAAPGPPGPLLASMGAGRLNEAQSEVLFEAFGIPVTREAVAPDPAGTLDAAEGLGARVVLKALSRDIPHKSDVGGVRVGLPAEELPAAAAAMLESLARAGAPPPEGFLVQEMVRGGIEMILGFHRDPQLGPVFLLGMGGVTAELIQDTVLRLPPLTREDAEGMIAGLRTAALLSGYRGVPPSDRAALADAILAFAALAAAAGERLLEAEINPLVVLPEGQGVRALDGLVVLAGPPPAPA</sequence>
<dbReference type="RefSeq" id="WP_140886838.1">
    <property type="nucleotide sequence ID" value="NZ_RCZP01000051.1"/>
</dbReference>
<accession>A0A502F3T3</accession>
<dbReference type="Gene3D" id="3.40.50.720">
    <property type="entry name" value="NAD(P)-binding Rossmann-like Domain"/>
    <property type="match status" value="1"/>
</dbReference>
<feature type="domain" description="Rhodanese" evidence="2">
    <location>
        <begin position="79"/>
        <end position="114"/>
    </location>
</feature>
<evidence type="ECO:0000256" key="1">
    <source>
        <dbReference type="ARBA" id="ARBA00022532"/>
    </source>
</evidence>
<protein>
    <submittedName>
        <fullName evidence="3">CoA-binding protein</fullName>
    </submittedName>
</protein>
<evidence type="ECO:0000259" key="2">
    <source>
        <dbReference type="PROSITE" id="PS50206"/>
    </source>
</evidence>
<dbReference type="SUPFAM" id="SSF51735">
    <property type="entry name" value="NAD(P)-binding Rossmann-fold domains"/>
    <property type="match status" value="1"/>
</dbReference>
<evidence type="ECO:0000313" key="4">
    <source>
        <dbReference type="Proteomes" id="UP000317078"/>
    </source>
</evidence>
<keyword evidence="1" id="KW-0816">Tricarboxylic acid cycle</keyword>
<dbReference type="SUPFAM" id="SSF52210">
    <property type="entry name" value="Succinyl-CoA synthetase domains"/>
    <property type="match status" value="2"/>
</dbReference>
<dbReference type="InterPro" id="IPR032875">
    <property type="entry name" value="Succ_CoA_lig_flav_dom"/>
</dbReference>
<comment type="caution">
    <text evidence="3">The sequence shown here is derived from an EMBL/GenBank/DDBJ whole genome shotgun (WGS) entry which is preliminary data.</text>
</comment>
<dbReference type="InterPro" id="IPR036291">
    <property type="entry name" value="NAD(P)-bd_dom_sf"/>
</dbReference>
<dbReference type="Pfam" id="PF13549">
    <property type="entry name" value="ATP-grasp_5"/>
    <property type="match status" value="1"/>
</dbReference>
<dbReference type="AlphaFoldDB" id="A0A502F3T3"/>
<dbReference type="EMBL" id="RCZP01000051">
    <property type="protein sequence ID" value="TPG44788.1"/>
    <property type="molecule type" value="Genomic_DNA"/>
</dbReference>
<reference evidence="3 4" key="1">
    <citation type="journal article" date="2019" name="Environ. Microbiol.">
        <title>Species interactions and distinct microbial communities in high Arctic permafrost affected cryosols are associated with the CH4 and CO2 gas fluxes.</title>
        <authorList>
            <person name="Altshuler I."/>
            <person name="Hamel J."/>
            <person name="Turney S."/>
            <person name="Magnuson E."/>
            <person name="Levesque R."/>
            <person name="Greer C."/>
            <person name="Whyte L.G."/>
        </authorList>
    </citation>
    <scope>NUCLEOTIDE SEQUENCE [LARGE SCALE GENOMIC DNA]</scope>
    <source>
        <strain evidence="3 4">S9.3B</strain>
    </source>
</reference>
<dbReference type="InterPro" id="IPR001763">
    <property type="entry name" value="Rhodanese-like_dom"/>
</dbReference>
<dbReference type="InterPro" id="IPR016102">
    <property type="entry name" value="Succinyl-CoA_synth-like"/>
</dbReference>